<protein>
    <submittedName>
        <fullName evidence="1">Uncharacterized protein</fullName>
    </submittedName>
</protein>
<reference evidence="1" key="1">
    <citation type="submission" date="2016-08" db="EMBL/GenBank/DDBJ databases">
        <authorList>
            <person name="Seilhamer J.J."/>
        </authorList>
    </citation>
    <scope>NUCLEOTIDE SEQUENCE</scope>
    <source>
        <strain evidence="1">86</strain>
    </source>
</reference>
<dbReference type="EMBL" id="FMJD01000002">
    <property type="protein sequence ID" value="SCM71118.1"/>
    <property type="molecule type" value="Genomic_DNA"/>
</dbReference>
<proteinExistence type="predicted"/>
<organism evidence="1">
    <name type="scientific">uncultured Pleomorphomonas sp</name>
    <dbReference type="NCBI Taxonomy" id="442121"/>
    <lineage>
        <taxon>Bacteria</taxon>
        <taxon>Pseudomonadati</taxon>
        <taxon>Pseudomonadota</taxon>
        <taxon>Alphaproteobacteria</taxon>
        <taxon>Hyphomicrobiales</taxon>
        <taxon>Pleomorphomonadaceae</taxon>
        <taxon>Pleomorphomonas</taxon>
        <taxon>environmental samples</taxon>
    </lineage>
</organism>
<name>A0A212L0R9_9HYPH</name>
<evidence type="ECO:0000313" key="1">
    <source>
        <dbReference type="EMBL" id="SCM71118.1"/>
    </source>
</evidence>
<gene>
    <name evidence="1" type="ORF">KL86PLE_100020</name>
</gene>
<dbReference type="AlphaFoldDB" id="A0A212L0R9"/>
<accession>A0A212L0R9</accession>
<sequence>MGKAVPALTHRGFVTGGPPAHYSATWGRVRLRAGRLRRVLFVQIARVKPGQLDPVNGLRAP</sequence>